<dbReference type="InterPro" id="IPR006201">
    <property type="entry name" value="Neur_channel"/>
</dbReference>
<feature type="transmembrane region" description="Helical" evidence="11">
    <location>
        <begin position="225"/>
        <end position="245"/>
    </location>
</feature>
<evidence type="ECO:0000313" key="14">
    <source>
        <dbReference type="EMBL" id="ERT04891.1"/>
    </source>
</evidence>
<evidence type="ECO:0000256" key="6">
    <source>
        <dbReference type="ARBA" id="ARBA00022729"/>
    </source>
</evidence>
<dbReference type="InterPro" id="IPR038050">
    <property type="entry name" value="Neuro_actylchol_rec"/>
</dbReference>
<proteinExistence type="predicted"/>
<dbReference type="OrthoDB" id="548455at2"/>
<dbReference type="CDD" id="cd19050">
    <property type="entry name" value="LGIC_TM_bact"/>
    <property type="match status" value="1"/>
</dbReference>
<sequence length="343" mass="38984">MQLKNLVAALPKTSTVAANITIEDDINPARELLVRERPFSEQGATEISVGLYVIDLFKIDEARQSFEADFFIEFRWKDPHLVMSQSHCSIASCRKTLDEIWHPAARIFNQRNLTKNFETTVVAPDGTVVCGQRFNGLVSSPLNLKRFPFDEQTLKIQIMSFVFSPDEVQFLVNHHLTGLAEEISLPNWSTNTPIAHTGSRHIAQLNQSFVCFDYELQVKRYTAYYITRVILPLILIVLMSYAVFWFPPGQIMPQVTISVTAILSLITYEFTLQQSLPQVPYLTVLDKFVIGAMVMVFLALVETVTTIELAEVKLQFLALDLDSWLRWLFPAFLTGLAAAAFWL</sequence>
<keyword evidence="15" id="KW-1185">Reference proteome</keyword>
<dbReference type="SUPFAM" id="SSF90112">
    <property type="entry name" value="Neurotransmitter-gated ion-channel transmembrane pore"/>
    <property type="match status" value="1"/>
</dbReference>
<evidence type="ECO:0000256" key="9">
    <source>
        <dbReference type="ARBA" id="ARBA00023136"/>
    </source>
</evidence>
<dbReference type="InterPro" id="IPR006029">
    <property type="entry name" value="Neurotrans-gated_channel_TM"/>
</dbReference>
<keyword evidence="4" id="KW-1003">Cell membrane</keyword>
<evidence type="ECO:0000256" key="2">
    <source>
        <dbReference type="ARBA" id="ARBA00004236"/>
    </source>
</evidence>
<evidence type="ECO:0000256" key="3">
    <source>
        <dbReference type="ARBA" id="ARBA00022448"/>
    </source>
</evidence>
<dbReference type="Pfam" id="PF02931">
    <property type="entry name" value="Neur_chan_LBD"/>
    <property type="match status" value="1"/>
</dbReference>
<feature type="transmembrane region" description="Helical" evidence="11">
    <location>
        <begin position="251"/>
        <end position="272"/>
    </location>
</feature>
<keyword evidence="9 11" id="KW-0472">Membrane</keyword>
<evidence type="ECO:0000256" key="10">
    <source>
        <dbReference type="ARBA" id="ARBA00023303"/>
    </source>
</evidence>
<feature type="domain" description="Neurotransmitter-gated ion-channel ligand-binding" evidence="12">
    <location>
        <begin position="35"/>
        <end position="198"/>
    </location>
</feature>
<evidence type="ECO:0000256" key="1">
    <source>
        <dbReference type="ARBA" id="ARBA00004141"/>
    </source>
</evidence>
<evidence type="ECO:0000259" key="13">
    <source>
        <dbReference type="Pfam" id="PF02932"/>
    </source>
</evidence>
<dbReference type="Pfam" id="PF02932">
    <property type="entry name" value="Neur_chan_memb"/>
    <property type="match status" value="1"/>
</dbReference>
<dbReference type="AlphaFoldDB" id="U7QEN5"/>
<feature type="domain" description="Neurotransmitter-gated ion-channel transmembrane" evidence="13">
    <location>
        <begin position="229"/>
        <end position="307"/>
    </location>
</feature>
<dbReference type="SUPFAM" id="SSF63712">
    <property type="entry name" value="Nicotinic receptor ligand binding domain-like"/>
    <property type="match status" value="1"/>
</dbReference>
<gene>
    <name evidence="14" type="ORF">M595_5172</name>
</gene>
<dbReference type="RefSeq" id="WP_023068864.1">
    <property type="nucleotide sequence ID" value="NZ_AUZM01000076.1"/>
</dbReference>
<dbReference type="InterPro" id="IPR006028">
    <property type="entry name" value="GABAA/Glycine_rcpt"/>
</dbReference>
<feature type="transmembrane region" description="Helical" evidence="11">
    <location>
        <begin position="324"/>
        <end position="342"/>
    </location>
</feature>
<protein>
    <submittedName>
        <fullName evidence="14">Neurotransmitter-gated ion-channel ligand binding domain protein</fullName>
    </submittedName>
</protein>
<accession>U7QEN5</accession>
<keyword evidence="5 11" id="KW-0812">Transmembrane</keyword>
<evidence type="ECO:0000256" key="8">
    <source>
        <dbReference type="ARBA" id="ARBA00023065"/>
    </source>
</evidence>
<organism evidence="14 15">
    <name type="scientific">Lyngbya aestuarii BL J</name>
    <dbReference type="NCBI Taxonomy" id="1348334"/>
    <lineage>
        <taxon>Bacteria</taxon>
        <taxon>Bacillati</taxon>
        <taxon>Cyanobacteriota</taxon>
        <taxon>Cyanophyceae</taxon>
        <taxon>Oscillatoriophycideae</taxon>
        <taxon>Oscillatoriales</taxon>
        <taxon>Microcoleaceae</taxon>
        <taxon>Lyngbya</taxon>
    </lineage>
</organism>
<dbReference type="InterPro" id="IPR006202">
    <property type="entry name" value="Neur_chan_lig-bd"/>
</dbReference>
<keyword evidence="7 11" id="KW-1133">Transmembrane helix</keyword>
<reference evidence="14 15" key="1">
    <citation type="journal article" date="2013" name="Front. Microbiol.">
        <title>Comparative genomic analyses of the cyanobacterium, Lyngbya aestuarii BL J, a powerful hydrogen producer.</title>
        <authorList>
            <person name="Kothari A."/>
            <person name="Vaughn M."/>
            <person name="Garcia-Pichel F."/>
        </authorList>
    </citation>
    <scope>NUCLEOTIDE SEQUENCE [LARGE SCALE GENOMIC DNA]</scope>
    <source>
        <strain evidence="14 15">BL J</strain>
    </source>
</reference>
<dbReference type="InterPro" id="IPR036719">
    <property type="entry name" value="Neuro-gated_channel_TM_sf"/>
</dbReference>
<comment type="subcellular location">
    <subcellularLocation>
        <location evidence="2">Cell membrane</location>
    </subcellularLocation>
    <subcellularLocation>
        <location evidence="1">Membrane</location>
        <topology evidence="1">Multi-pass membrane protein</topology>
    </subcellularLocation>
</comment>
<dbReference type="PANTHER" id="PTHR18945">
    <property type="entry name" value="NEUROTRANSMITTER GATED ION CHANNEL"/>
    <property type="match status" value="1"/>
</dbReference>
<comment type="caution">
    <text evidence="14">The sequence shown here is derived from an EMBL/GenBank/DDBJ whole genome shotgun (WGS) entry which is preliminary data.</text>
</comment>
<dbReference type="Proteomes" id="UP000017127">
    <property type="component" value="Unassembled WGS sequence"/>
</dbReference>
<evidence type="ECO:0000313" key="15">
    <source>
        <dbReference type="Proteomes" id="UP000017127"/>
    </source>
</evidence>
<dbReference type="TCDB" id="1.A.9.8.2">
    <property type="family name" value="the neurotransmitter receptor, cys loop, ligand-gated ion channel (lic) family"/>
</dbReference>
<keyword evidence="8" id="KW-0406">Ion transport</keyword>
<name>U7QEN5_9CYAN</name>
<evidence type="ECO:0000256" key="7">
    <source>
        <dbReference type="ARBA" id="ARBA00022989"/>
    </source>
</evidence>
<dbReference type="CDD" id="cd18988">
    <property type="entry name" value="LGIC_ECD_bact"/>
    <property type="match status" value="1"/>
</dbReference>
<evidence type="ECO:0000256" key="11">
    <source>
        <dbReference type="SAM" id="Phobius"/>
    </source>
</evidence>
<keyword evidence="6" id="KW-0732">Signal</keyword>
<feature type="transmembrane region" description="Helical" evidence="11">
    <location>
        <begin position="284"/>
        <end position="304"/>
    </location>
</feature>
<keyword evidence="3" id="KW-0813">Transport</keyword>
<keyword evidence="10" id="KW-0407">Ion channel</keyword>
<dbReference type="Gene3D" id="1.20.58.390">
    <property type="entry name" value="Neurotransmitter-gated ion-channel transmembrane domain"/>
    <property type="match status" value="1"/>
</dbReference>
<evidence type="ECO:0000259" key="12">
    <source>
        <dbReference type="Pfam" id="PF02931"/>
    </source>
</evidence>
<evidence type="ECO:0000256" key="4">
    <source>
        <dbReference type="ARBA" id="ARBA00022475"/>
    </source>
</evidence>
<dbReference type="GO" id="GO:0005886">
    <property type="term" value="C:plasma membrane"/>
    <property type="evidence" value="ECO:0007669"/>
    <property type="project" value="UniProtKB-SubCell"/>
</dbReference>
<dbReference type="GO" id="GO:0005230">
    <property type="term" value="F:extracellular ligand-gated monoatomic ion channel activity"/>
    <property type="evidence" value="ECO:0007669"/>
    <property type="project" value="InterPro"/>
</dbReference>
<dbReference type="GO" id="GO:0004888">
    <property type="term" value="F:transmembrane signaling receptor activity"/>
    <property type="evidence" value="ECO:0007669"/>
    <property type="project" value="InterPro"/>
</dbReference>
<evidence type="ECO:0000256" key="5">
    <source>
        <dbReference type="ARBA" id="ARBA00022692"/>
    </source>
</evidence>
<dbReference type="SMR" id="U7QEN5"/>
<dbReference type="InterPro" id="IPR036734">
    <property type="entry name" value="Neur_chan_lig-bd_sf"/>
</dbReference>
<dbReference type="EMBL" id="AUZM01000076">
    <property type="protein sequence ID" value="ERT04891.1"/>
    <property type="molecule type" value="Genomic_DNA"/>
</dbReference>
<dbReference type="Gene3D" id="2.70.170.10">
    <property type="entry name" value="Neurotransmitter-gated ion-channel ligand-binding domain"/>
    <property type="match status" value="1"/>
</dbReference>
<dbReference type="PRINTS" id="PR00253">
    <property type="entry name" value="GABAARECEPTR"/>
</dbReference>